<proteinExistence type="predicted"/>
<name>A0ABY4S664_AQUTE</name>
<accession>A0ABY4S664</accession>
<organism evidence="1 2">
    <name type="scientific">Aquincola tertiaricarbonis</name>
    <dbReference type="NCBI Taxonomy" id="391953"/>
    <lineage>
        <taxon>Bacteria</taxon>
        <taxon>Pseudomonadati</taxon>
        <taxon>Pseudomonadota</taxon>
        <taxon>Betaproteobacteria</taxon>
        <taxon>Burkholderiales</taxon>
        <taxon>Sphaerotilaceae</taxon>
        <taxon>Aquincola</taxon>
    </lineage>
</organism>
<dbReference type="RefSeq" id="WP_250197121.1">
    <property type="nucleotide sequence ID" value="NZ_CP097636.1"/>
</dbReference>
<keyword evidence="2" id="KW-1185">Reference proteome</keyword>
<protein>
    <submittedName>
        <fullName evidence="1">Uncharacterized protein</fullName>
    </submittedName>
</protein>
<dbReference type="SUPFAM" id="SSF49785">
    <property type="entry name" value="Galactose-binding domain-like"/>
    <property type="match status" value="1"/>
</dbReference>
<gene>
    <name evidence="1" type="ORF">MW290_25375</name>
</gene>
<reference evidence="1" key="1">
    <citation type="submission" date="2022-05" db="EMBL/GenBank/DDBJ databases">
        <title>An RpoN-dependent PEP-CTERM gene is involved in floc formation of an Aquincola tertiaricarbonis strain.</title>
        <authorList>
            <person name="Qiu D."/>
            <person name="Xia M."/>
        </authorList>
    </citation>
    <scope>NUCLEOTIDE SEQUENCE</scope>
    <source>
        <strain evidence="1">RN12</strain>
    </source>
</reference>
<dbReference type="EMBL" id="CP097636">
    <property type="protein sequence ID" value="URI08903.1"/>
    <property type="molecule type" value="Genomic_DNA"/>
</dbReference>
<sequence>MERLLLLRLRAIGCAAEVRLNDIPVARTPATGGSLSVPVHEYLLSGTNHLALLLDPPPAGAAMAPRLAAPGGLAAQARLLLPRIGHVGSELSARTLAELSLALPEGEIYQPPLAAQRSTELPISFPRWRWLDLPPVVDVAAAQPLVASFVQGLAIALAKGDPEPFIQGARLRFEELAVAYQKPVTELASRWRARIQMLFATKSLRMVLPALADVQLRPCAGGRLLDCVDASGQPILRTEPAPDGSRHAWPLRVGVVEGHCHVMR</sequence>
<dbReference type="Proteomes" id="UP001056201">
    <property type="component" value="Chromosome 2"/>
</dbReference>
<evidence type="ECO:0000313" key="1">
    <source>
        <dbReference type="EMBL" id="URI08903.1"/>
    </source>
</evidence>
<dbReference type="InterPro" id="IPR008979">
    <property type="entry name" value="Galactose-bd-like_sf"/>
</dbReference>
<evidence type="ECO:0000313" key="2">
    <source>
        <dbReference type="Proteomes" id="UP001056201"/>
    </source>
</evidence>